<gene>
    <name evidence="6" type="primary">novM_2</name>
    <name evidence="6" type="ORF">BTM25_50410</name>
</gene>
<dbReference type="GO" id="GO:0016758">
    <property type="term" value="F:hexosyltransferase activity"/>
    <property type="evidence" value="ECO:0007669"/>
    <property type="project" value="UniProtKB-ARBA"/>
</dbReference>
<dbReference type="InterPro" id="IPR002213">
    <property type="entry name" value="UDP_glucos_trans"/>
</dbReference>
<dbReference type="SUPFAM" id="SSF53756">
    <property type="entry name" value="UDP-Glycosyltransferase/glycogen phosphorylase"/>
    <property type="match status" value="1"/>
</dbReference>
<dbReference type="GO" id="GO:0008194">
    <property type="term" value="F:UDP-glycosyltransferase activity"/>
    <property type="evidence" value="ECO:0007669"/>
    <property type="project" value="InterPro"/>
</dbReference>
<evidence type="ECO:0000256" key="1">
    <source>
        <dbReference type="ARBA" id="ARBA00006962"/>
    </source>
</evidence>
<organism evidence="6 7">
    <name type="scientific">Actinomadura rubteroloni</name>
    <dbReference type="NCBI Taxonomy" id="1926885"/>
    <lineage>
        <taxon>Bacteria</taxon>
        <taxon>Bacillati</taxon>
        <taxon>Actinomycetota</taxon>
        <taxon>Actinomycetes</taxon>
        <taxon>Streptosporangiales</taxon>
        <taxon>Thermomonosporaceae</taxon>
        <taxon>Actinomadura</taxon>
    </lineage>
</organism>
<keyword evidence="2 6" id="KW-0328">Glycosyltransferase</keyword>
<dbReference type="EC" id="2.4.1.302" evidence="6"/>
<dbReference type="InterPro" id="IPR010610">
    <property type="entry name" value="EryCIII-like_C"/>
</dbReference>
<comment type="similarity">
    <text evidence="1">Belongs to the glycosyltransferase 28 family.</text>
</comment>
<evidence type="ECO:0000313" key="6">
    <source>
        <dbReference type="EMBL" id="POM22836.1"/>
    </source>
</evidence>
<dbReference type="AlphaFoldDB" id="A0A2P4UCS6"/>
<dbReference type="Proteomes" id="UP000242367">
    <property type="component" value="Unassembled WGS sequence"/>
</dbReference>
<dbReference type="EMBL" id="MTBP01000004">
    <property type="protein sequence ID" value="POM22836.1"/>
    <property type="molecule type" value="Genomic_DNA"/>
</dbReference>
<evidence type="ECO:0000259" key="4">
    <source>
        <dbReference type="Pfam" id="PF06722"/>
    </source>
</evidence>
<name>A0A2P4UCS6_9ACTN</name>
<evidence type="ECO:0000256" key="3">
    <source>
        <dbReference type="ARBA" id="ARBA00022679"/>
    </source>
</evidence>
<evidence type="ECO:0000256" key="2">
    <source>
        <dbReference type="ARBA" id="ARBA00022676"/>
    </source>
</evidence>
<feature type="domain" description="Erythromycin biosynthesis protein CIII-like C-terminal" evidence="4">
    <location>
        <begin position="242"/>
        <end position="380"/>
    </location>
</feature>
<dbReference type="InterPro" id="IPR050426">
    <property type="entry name" value="Glycosyltransferase_28"/>
</dbReference>
<dbReference type="PANTHER" id="PTHR48050">
    <property type="entry name" value="STEROL 3-BETA-GLUCOSYLTRANSFERASE"/>
    <property type="match status" value="1"/>
</dbReference>
<dbReference type="PANTHER" id="PTHR48050:SF13">
    <property type="entry name" value="STEROL 3-BETA-GLUCOSYLTRANSFERASE UGT80A2"/>
    <property type="match status" value="1"/>
</dbReference>
<proteinExistence type="inferred from homology"/>
<accession>A0A2P4UCS6</accession>
<dbReference type="GO" id="GO:0017000">
    <property type="term" value="P:antibiotic biosynthetic process"/>
    <property type="evidence" value="ECO:0007669"/>
    <property type="project" value="UniProtKB-ARBA"/>
</dbReference>
<dbReference type="InterPro" id="IPR048284">
    <property type="entry name" value="EryCIII-like_N"/>
</dbReference>
<protein>
    <submittedName>
        <fullName evidence="6">L-noviosyl transferase</fullName>
        <ecNumber evidence="6">2.4.1.302</ecNumber>
    </submittedName>
</protein>
<reference evidence="6 7" key="1">
    <citation type="journal article" date="2017" name="Chemistry">
        <title>Isolation, Biosynthesis and Chemical Modifications of Rubterolones A-F: Rare Tropolone Alkaloids from Actinomadura sp. 5-2.</title>
        <authorList>
            <person name="Guo H."/>
            <person name="Benndorf R."/>
            <person name="Leichnitz D."/>
            <person name="Klassen J.L."/>
            <person name="Vollmers J."/>
            <person name="Gorls H."/>
            <person name="Steinacker M."/>
            <person name="Weigel C."/>
            <person name="Dahse H.M."/>
            <person name="Kaster A.K."/>
            <person name="de Beer Z.W."/>
            <person name="Poulsen M."/>
            <person name="Beemelmanns C."/>
        </authorList>
    </citation>
    <scope>NUCLEOTIDE SEQUENCE [LARGE SCALE GENOMIC DNA]</scope>
    <source>
        <strain evidence="6 7">5-2</strain>
    </source>
</reference>
<evidence type="ECO:0000313" key="7">
    <source>
        <dbReference type="Proteomes" id="UP000242367"/>
    </source>
</evidence>
<dbReference type="FunFam" id="3.40.50.2000:FF:000072">
    <property type="entry name" value="Glycosyl transferase"/>
    <property type="match status" value="1"/>
</dbReference>
<dbReference type="CDD" id="cd03784">
    <property type="entry name" value="GT1_Gtf-like"/>
    <property type="match status" value="1"/>
</dbReference>
<feature type="domain" description="Erythromycin biosynthesis protein CIII-like N-terminal" evidence="5">
    <location>
        <begin position="22"/>
        <end position="228"/>
    </location>
</feature>
<dbReference type="Pfam" id="PF06722">
    <property type="entry name" value="EryCIII-like_C"/>
    <property type="match status" value="1"/>
</dbReference>
<sequence>MRILVCTYPTASDIFSTVQLAWALRSAGHEVLYCGAGDGMREVAGAGLPYADIAPPGADLTAPFTRRAQRSGATGQLVWYRGGTVRESDVESAVELFGELSAMVAGGAVRLARDWRPDLVIGTDHQGSGPLVAAQLGIPLVSVSPLFAIIPDMLDRVRRSIADSYQENGVTGAPRKVLKLRQAPPSLNRLESDHRPMRHVPYNGTYAHPVNEWISPEKGRARVCVTLGTFVPKYDGMETLRKLMKEFGQVPATIVMALGDVDLSELGDVPDNVRLHRWIPLNLLLRTCDAIVHHGGSGTTFAALEAGLPQIVLPHGADQYFNASTVAERGVGVIGERASLTAGDIAAVLASRAAAEAAAEVRAEIAAMPAPARIAAEVEEFAR</sequence>
<comment type="caution">
    <text evidence="6">The sequence shown here is derived from an EMBL/GenBank/DDBJ whole genome shotgun (WGS) entry which is preliminary data.</text>
</comment>
<dbReference type="Gene3D" id="3.40.50.2000">
    <property type="entry name" value="Glycogen Phosphorylase B"/>
    <property type="match status" value="2"/>
</dbReference>
<dbReference type="RefSeq" id="WP_103565517.1">
    <property type="nucleotide sequence ID" value="NZ_MTBP01000004.1"/>
</dbReference>
<keyword evidence="3 6" id="KW-0808">Transferase</keyword>
<keyword evidence="7" id="KW-1185">Reference proteome</keyword>
<dbReference type="Pfam" id="PF21036">
    <property type="entry name" value="EryCIII-like_N"/>
    <property type="match status" value="1"/>
</dbReference>
<evidence type="ECO:0000259" key="5">
    <source>
        <dbReference type="Pfam" id="PF21036"/>
    </source>
</evidence>